<comment type="similarity">
    <text evidence="1 9">Belongs to the protein prenyltransferase subunit alpha family.</text>
</comment>
<accession>A0A5B8MVS2</accession>
<sequence>MHGRKREAKEVKHSSARVEARRRKAKLYAELSRECFARRNQKRYDEETLALCQKLLEMNCELYTLWNHRKEYLEPILLGSSSDAKGAAEKELKLIEACLQRNPKSYCCWQHRKWVVDLANRLPNAEEAALDRELGLCDLLLSVDERNFHCWSYRRFVCSLHKAREPEVELDFTTDKISQNFSNYSSWHYRSALLPEINKVTSFEDLVRGGGGENTTTTTSSSSVGVKRVLPPHVLDEEFGLVKQAFFTEPEDQSSWLYHAWLINHLVENEKKFGSYGDERVGERLEQEVETCNEILEIEPESKWPLLTLARLLEAQAARAGGEGSESSAAGLHDKMRQLYRKLEGIDPMRRGYYLDAIAAVGNEEGG</sequence>
<dbReference type="FunFam" id="1.25.40.120:FF:000035">
    <property type="entry name" value="Geranylgeranyl transferase type-2 subunit alpha"/>
    <property type="match status" value="1"/>
</dbReference>
<dbReference type="Pfam" id="PF01239">
    <property type="entry name" value="PPTA"/>
    <property type="match status" value="5"/>
</dbReference>
<dbReference type="PANTHER" id="PTHR11129">
    <property type="entry name" value="PROTEIN FARNESYLTRANSFERASE ALPHA SUBUNIT/RAB GERANYLGERANYL TRANSFERASE ALPHA SUBUNIT"/>
    <property type="match status" value="1"/>
</dbReference>
<evidence type="ECO:0000313" key="11">
    <source>
        <dbReference type="Proteomes" id="UP000316726"/>
    </source>
</evidence>
<evidence type="ECO:0000256" key="8">
    <source>
        <dbReference type="ARBA" id="ARBA00047658"/>
    </source>
</evidence>
<keyword evidence="6" id="KW-0677">Repeat</keyword>
<dbReference type="OrthoDB" id="1658at2759"/>
<evidence type="ECO:0000256" key="9">
    <source>
        <dbReference type="RuleBase" id="RU367120"/>
    </source>
</evidence>
<dbReference type="Proteomes" id="UP000316726">
    <property type="component" value="Chromosome 10"/>
</dbReference>
<dbReference type="AlphaFoldDB" id="A0A5B8MVS2"/>
<evidence type="ECO:0000256" key="5">
    <source>
        <dbReference type="ARBA" id="ARBA00022679"/>
    </source>
</evidence>
<keyword evidence="4 9" id="KW-0637">Prenyltransferase</keyword>
<comment type="function">
    <text evidence="9">Catalyzes the transfer of a geranyl-geranyl moiety from geranyl-geranyl pyrophosphate to cysteines occuring in specific C-terminal amino acid sequences.</text>
</comment>
<evidence type="ECO:0000256" key="2">
    <source>
        <dbReference type="ARBA" id="ARBA00012656"/>
    </source>
</evidence>
<dbReference type="Gene3D" id="1.25.40.120">
    <property type="entry name" value="Protein prenylyltransferase"/>
    <property type="match status" value="1"/>
</dbReference>
<keyword evidence="11" id="KW-1185">Reference proteome</keyword>
<evidence type="ECO:0000256" key="4">
    <source>
        <dbReference type="ARBA" id="ARBA00022602"/>
    </source>
</evidence>
<dbReference type="GO" id="GO:0005968">
    <property type="term" value="C:Rab-protein geranylgeranyltransferase complex"/>
    <property type="evidence" value="ECO:0007669"/>
    <property type="project" value="TreeGrafter"/>
</dbReference>
<proteinExistence type="inferred from homology"/>
<dbReference type="PANTHER" id="PTHR11129:SF2">
    <property type="entry name" value="GERANYLGERANYL TRANSFERASE TYPE-2 SUBUNIT ALPHA"/>
    <property type="match status" value="1"/>
</dbReference>
<reference evidence="10 11" key="1">
    <citation type="submission" date="2018-07" db="EMBL/GenBank/DDBJ databases">
        <title>The complete nuclear genome of the prasinophyte Chloropicon primus (CCMP1205).</title>
        <authorList>
            <person name="Pombert J.-F."/>
            <person name="Otis C."/>
            <person name="Turmel M."/>
            <person name="Lemieux C."/>
        </authorList>
    </citation>
    <scope>NUCLEOTIDE SEQUENCE [LARGE SCALE GENOMIC DNA]</scope>
    <source>
        <strain evidence="10 11">CCMP1205</strain>
    </source>
</reference>
<evidence type="ECO:0000256" key="3">
    <source>
        <dbReference type="ARBA" id="ARBA00014772"/>
    </source>
</evidence>
<dbReference type="EMBL" id="CP031043">
    <property type="protein sequence ID" value="QDZ23560.1"/>
    <property type="molecule type" value="Genomic_DNA"/>
</dbReference>
<evidence type="ECO:0000256" key="7">
    <source>
        <dbReference type="ARBA" id="ARBA00031267"/>
    </source>
</evidence>
<evidence type="ECO:0000256" key="1">
    <source>
        <dbReference type="ARBA" id="ARBA00006734"/>
    </source>
</evidence>
<evidence type="ECO:0000256" key="6">
    <source>
        <dbReference type="ARBA" id="ARBA00022737"/>
    </source>
</evidence>
<dbReference type="InterPro" id="IPR002088">
    <property type="entry name" value="Prenyl_trans_a"/>
</dbReference>
<comment type="catalytic activity">
    <reaction evidence="8 9">
        <text>geranylgeranyl diphosphate + L-cysteinyl-[protein] = S-geranylgeranyl-L-cysteinyl-[protein] + diphosphate</text>
        <dbReference type="Rhea" id="RHEA:21240"/>
        <dbReference type="Rhea" id="RHEA-COMP:10131"/>
        <dbReference type="Rhea" id="RHEA-COMP:11537"/>
        <dbReference type="ChEBI" id="CHEBI:29950"/>
        <dbReference type="ChEBI" id="CHEBI:33019"/>
        <dbReference type="ChEBI" id="CHEBI:57533"/>
        <dbReference type="ChEBI" id="CHEBI:86021"/>
        <dbReference type="EC" id="2.5.1.60"/>
    </reaction>
</comment>
<protein>
    <recommendedName>
        <fullName evidence="3 9">Geranylgeranyl transferase type-2 subunit alpha</fullName>
        <ecNumber evidence="2 9">2.5.1.60</ecNumber>
    </recommendedName>
    <alternativeName>
        <fullName evidence="7 9">Geranylgeranyl transferase type II subunit alpha</fullName>
    </alternativeName>
</protein>
<dbReference type="SUPFAM" id="SSF48439">
    <property type="entry name" value="Protein prenylyltransferase"/>
    <property type="match status" value="1"/>
</dbReference>
<dbReference type="EC" id="2.5.1.60" evidence="2 9"/>
<dbReference type="GO" id="GO:0004663">
    <property type="term" value="F:Rab geranylgeranyltransferase activity"/>
    <property type="evidence" value="ECO:0007669"/>
    <property type="project" value="UniProtKB-UniRule"/>
</dbReference>
<gene>
    <name evidence="10" type="ORF">A3770_10p60780</name>
</gene>
<dbReference type="PROSITE" id="PS51147">
    <property type="entry name" value="PFTA"/>
    <property type="match status" value="5"/>
</dbReference>
<organism evidence="10 11">
    <name type="scientific">Chloropicon primus</name>
    <dbReference type="NCBI Taxonomy" id="1764295"/>
    <lineage>
        <taxon>Eukaryota</taxon>
        <taxon>Viridiplantae</taxon>
        <taxon>Chlorophyta</taxon>
        <taxon>Chloropicophyceae</taxon>
        <taxon>Chloropicales</taxon>
        <taxon>Chloropicaceae</taxon>
        <taxon>Chloropicon</taxon>
    </lineage>
</organism>
<evidence type="ECO:0000313" key="10">
    <source>
        <dbReference type="EMBL" id="QDZ23560.1"/>
    </source>
</evidence>
<dbReference type="STRING" id="1764295.A0A5B8MVS2"/>
<name>A0A5B8MVS2_9CHLO</name>
<dbReference type="GO" id="GO:0097354">
    <property type="term" value="P:prenylation"/>
    <property type="evidence" value="ECO:0007669"/>
    <property type="project" value="UniProtKB-UniRule"/>
</dbReference>
<keyword evidence="5 9" id="KW-0808">Transferase</keyword>